<evidence type="ECO:0000256" key="5">
    <source>
        <dbReference type="SAM" id="MobiDB-lite"/>
    </source>
</evidence>
<evidence type="ECO:0000313" key="8">
    <source>
        <dbReference type="Proteomes" id="UP001596147"/>
    </source>
</evidence>
<gene>
    <name evidence="7" type="ORF">ACFPM4_13895</name>
</gene>
<dbReference type="Proteomes" id="UP001596147">
    <property type="component" value="Unassembled WGS sequence"/>
</dbReference>
<dbReference type="InterPro" id="IPR006128">
    <property type="entry name" value="Lipoprotein_PsaA-like"/>
</dbReference>
<evidence type="ECO:0000256" key="1">
    <source>
        <dbReference type="ARBA" id="ARBA00022448"/>
    </source>
</evidence>
<comment type="caution">
    <text evidence="7">The sequence shown here is derived from an EMBL/GenBank/DDBJ whole genome shotgun (WGS) entry which is preliminary data.</text>
</comment>
<dbReference type="Gene3D" id="3.40.50.1980">
    <property type="entry name" value="Nitrogenase molybdenum iron protein domain"/>
    <property type="match status" value="2"/>
</dbReference>
<dbReference type="PRINTS" id="PR00691">
    <property type="entry name" value="ADHESINB"/>
</dbReference>
<dbReference type="PANTHER" id="PTHR42953:SF8">
    <property type="entry name" value="ZINT DOMAIN-CONTAINING PROTEIN"/>
    <property type="match status" value="1"/>
</dbReference>
<proteinExistence type="inferred from homology"/>
<keyword evidence="4" id="KW-0175">Coiled coil</keyword>
<evidence type="ECO:0000256" key="2">
    <source>
        <dbReference type="ARBA" id="ARBA00022729"/>
    </source>
</evidence>
<keyword evidence="2 6" id="KW-0732">Signal</keyword>
<protein>
    <submittedName>
        <fullName evidence="7">Metal ABC transporter solute-binding protein, Zn/Mn family</fullName>
    </submittedName>
</protein>
<evidence type="ECO:0000313" key="7">
    <source>
        <dbReference type="EMBL" id="MFC5465820.1"/>
    </source>
</evidence>
<sequence length="314" mass="35887">MTKIKLFFSIAMIFALLVGCSDTGKKEDGQINVYTTVFPIQYFTEQIGGEFVDVTSVYPPGTDEHTYDPSQKDMMAIADSDLFLYIGYGLEAFAKKAEKTLKNEDVTFIAIGEKIDLHSSHDEEVEHSEEDHDEHEGHHHGDIDPHVWLDPIYAKQLAHEIFDALSKEAPEHAEQFQTNLDELTKQLDQLHQDFKSVVENAKRKKFLVAHAAYGYWESRFDLEQISIAGISSTEEPSQRKLTNIVDTIKTEDIPYILFEQNINSKLAEIVQAETNIDKLYIHNLAVLTEKEIANEETYFTLMEKNIEVLEKALN</sequence>
<dbReference type="InterPro" id="IPR006127">
    <property type="entry name" value="ZnuA-like"/>
</dbReference>
<keyword evidence="8" id="KW-1185">Reference proteome</keyword>
<reference evidence="8" key="1">
    <citation type="journal article" date="2019" name="Int. J. Syst. Evol. Microbiol.">
        <title>The Global Catalogue of Microorganisms (GCM) 10K type strain sequencing project: providing services to taxonomists for standard genome sequencing and annotation.</title>
        <authorList>
            <consortium name="The Broad Institute Genomics Platform"/>
            <consortium name="The Broad Institute Genome Sequencing Center for Infectious Disease"/>
            <person name="Wu L."/>
            <person name="Ma J."/>
        </authorList>
    </citation>
    <scope>NUCLEOTIDE SEQUENCE [LARGE SCALE GENOMIC DNA]</scope>
    <source>
        <strain evidence="8">CGMCC 1.12237</strain>
    </source>
</reference>
<dbReference type="SUPFAM" id="SSF53807">
    <property type="entry name" value="Helical backbone' metal receptor"/>
    <property type="match status" value="1"/>
</dbReference>
<dbReference type="Pfam" id="PF01297">
    <property type="entry name" value="ZnuA"/>
    <property type="match status" value="1"/>
</dbReference>
<dbReference type="InterPro" id="IPR050492">
    <property type="entry name" value="Bact_metal-bind_prot9"/>
</dbReference>
<feature type="region of interest" description="Disordered" evidence="5">
    <location>
        <begin position="119"/>
        <end position="142"/>
    </location>
</feature>
<comment type="similarity">
    <text evidence="3">Belongs to the bacterial solute-binding protein 9 family.</text>
</comment>
<dbReference type="InterPro" id="IPR006129">
    <property type="entry name" value="AdhesinB"/>
</dbReference>
<feature type="coiled-coil region" evidence="4">
    <location>
        <begin position="173"/>
        <end position="200"/>
    </location>
</feature>
<feature type="chain" id="PRO_5047500768" evidence="6">
    <location>
        <begin position="21"/>
        <end position="314"/>
    </location>
</feature>
<keyword evidence="1 3" id="KW-0813">Transport</keyword>
<organism evidence="7 8">
    <name type="scientific">Lederbergia graminis</name>
    <dbReference type="NCBI Taxonomy" id="735518"/>
    <lineage>
        <taxon>Bacteria</taxon>
        <taxon>Bacillati</taxon>
        <taxon>Bacillota</taxon>
        <taxon>Bacilli</taxon>
        <taxon>Bacillales</taxon>
        <taxon>Bacillaceae</taxon>
        <taxon>Lederbergia</taxon>
    </lineage>
</organism>
<evidence type="ECO:0000256" key="3">
    <source>
        <dbReference type="RuleBase" id="RU003512"/>
    </source>
</evidence>
<dbReference type="EMBL" id="JBHSMC010000018">
    <property type="protein sequence ID" value="MFC5465820.1"/>
    <property type="molecule type" value="Genomic_DNA"/>
</dbReference>
<evidence type="ECO:0000256" key="6">
    <source>
        <dbReference type="SAM" id="SignalP"/>
    </source>
</evidence>
<dbReference type="RefSeq" id="WP_382352869.1">
    <property type="nucleotide sequence ID" value="NZ_JBHSMC010000018.1"/>
</dbReference>
<dbReference type="PANTHER" id="PTHR42953">
    <property type="entry name" value="HIGH-AFFINITY ZINC UPTAKE SYSTEM PROTEIN ZNUA-RELATED"/>
    <property type="match status" value="1"/>
</dbReference>
<accession>A0ABW0LKK0</accession>
<feature type="signal peptide" evidence="6">
    <location>
        <begin position="1"/>
        <end position="20"/>
    </location>
</feature>
<dbReference type="PROSITE" id="PS51257">
    <property type="entry name" value="PROKAR_LIPOPROTEIN"/>
    <property type="match status" value="1"/>
</dbReference>
<dbReference type="PRINTS" id="PR00690">
    <property type="entry name" value="ADHESNFAMILY"/>
</dbReference>
<name>A0ABW0LKK0_9BACI</name>
<evidence type="ECO:0000256" key="4">
    <source>
        <dbReference type="SAM" id="Coils"/>
    </source>
</evidence>